<feature type="domain" description="HTH luxR-type" evidence="4">
    <location>
        <begin position="151"/>
        <end position="216"/>
    </location>
</feature>
<dbReference type="PANTHER" id="PTHR43214:SF43">
    <property type="entry name" value="TWO-COMPONENT RESPONSE REGULATOR"/>
    <property type="match status" value="1"/>
</dbReference>
<dbReference type="SMART" id="SM00448">
    <property type="entry name" value="REC"/>
    <property type="match status" value="1"/>
</dbReference>
<evidence type="ECO:0000256" key="1">
    <source>
        <dbReference type="ARBA" id="ARBA00022553"/>
    </source>
</evidence>
<keyword evidence="1 3" id="KW-0597">Phosphoprotein</keyword>
<reference evidence="6 7" key="1">
    <citation type="submission" date="2023-05" db="EMBL/GenBank/DDBJ databases">
        <title>Actinoplanes sp. NEAU-A12 genome sequencing.</title>
        <authorList>
            <person name="Wang Z.-S."/>
        </authorList>
    </citation>
    <scope>NUCLEOTIDE SEQUENCE [LARGE SCALE GENOMIC DNA]</scope>
    <source>
        <strain evidence="6 7">NEAU-A12</strain>
    </source>
</reference>
<dbReference type="PROSITE" id="PS50110">
    <property type="entry name" value="RESPONSE_REGULATORY"/>
    <property type="match status" value="1"/>
</dbReference>
<name>A0ABT6WI81_9ACTN</name>
<dbReference type="SMART" id="SM00421">
    <property type="entry name" value="HTH_LUXR"/>
    <property type="match status" value="1"/>
</dbReference>
<feature type="modified residue" description="4-aspartylphosphate" evidence="3">
    <location>
        <position position="61"/>
    </location>
</feature>
<dbReference type="SUPFAM" id="SSF46894">
    <property type="entry name" value="C-terminal effector domain of the bipartite response regulators"/>
    <property type="match status" value="1"/>
</dbReference>
<dbReference type="Gene3D" id="3.40.50.2300">
    <property type="match status" value="1"/>
</dbReference>
<dbReference type="Proteomes" id="UP001241758">
    <property type="component" value="Unassembled WGS sequence"/>
</dbReference>
<dbReference type="InterPro" id="IPR000792">
    <property type="entry name" value="Tscrpt_reg_LuxR_C"/>
</dbReference>
<dbReference type="InterPro" id="IPR001789">
    <property type="entry name" value="Sig_transdc_resp-reg_receiver"/>
</dbReference>
<evidence type="ECO:0000259" key="4">
    <source>
        <dbReference type="PROSITE" id="PS50043"/>
    </source>
</evidence>
<dbReference type="InterPro" id="IPR058245">
    <property type="entry name" value="NreC/VraR/RcsB-like_REC"/>
</dbReference>
<dbReference type="SUPFAM" id="SSF52172">
    <property type="entry name" value="CheY-like"/>
    <property type="match status" value="1"/>
</dbReference>
<evidence type="ECO:0000256" key="3">
    <source>
        <dbReference type="PROSITE-ProRule" id="PRU00169"/>
    </source>
</evidence>
<gene>
    <name evidence="6" type="ORF">QLQ12_12330</name>
</gene>
<dbReference type="CDD" id="cd17535">
    <property type="entry name" value="REC_NarL-like"/>
    <property type="match status" value="1"/>
</dbReference>
<dbReference type="EMBL" id="JASCTH010000007">
    <property type="protein sequence ID" value="MDI6099380.1"/>
    <property type="molecule type" value="Genomic_DNA"/>
</dbReference>
<dbReference type="Pfam" id="PF00196">
    <property type="entry name" value="GerE"/>
    <property type="match status" value="1"/>
</dbReference>
<dbReference type="PRINTS" id="PR00038">
    <property type="entry name" value="HTHLUXR"/>
</dbReference>
<evidence type="ECO:0000313" key="6">
    <source>
        <dbReference type="EMBL" id="MDI6099380.1"/>
    </source>
</evidence>
<keyword evidence="2" id="KW-0238">DNA-binding</keyword>
<dbReference type="RefSeq" id="WP_282759538.1">
    <property type="nucleotide sequence ID" value="NZ_JASCTH010000007.1"/>
</dbReference>
<evidence type="ECO:0000313" key="7">
    <source>
        <dbReference type="Proteomes" id="UP001241758"/>
    </source>
</evidence>
<organism evidence="6 7">
    <name type="scientific">Actinoplanes sandaracinus</name>
    <dbReference type="NCBI Taxonomy" id="3045177"/>
    <lineage>
        <taxon>Bacteria</taxon>
        <taxon>Bacillati</taxon>
        <taxon>Actinomycetota</taxon>
        <taxon>Actinomycetes</taxon>
        <taxon>Micromonosporales</taxon>
        <taxon>Micromonosporaceae</taxon>
        <taxon>Actinoplanes</taxon>
    </lineage>
</organism>
<dbReference type="PROSITE" id="PS50043">
    <property type="entry name" value="HTH_LUXR_2"/>
    <property type="match status" value="1"/>
</dbReference>
<feature type="domain" description="Response regulatory" evidence="5">
    <location>
        <begin position="10"/>
        <end position="126"/>
    </location>
</feature>
<comment type="caution">
    <text evidence="6">The sequence shown here is derived from an EMBL/GenBank/DDBJ whole genome shotgun (WGS) entry which is preliminary data.</text>
</comment>
<evidence type="ECO:0000259" key="5">
    <source>
        <dbReference type="PROSITE" id="PS50110"/>
    </source>
</evidence>
<dbReference type="InterPro" id="IPR011006">
    <property type="entry name" value="CheY-like_superfamily"/>
</dbReference>
<dbReference type="InterPro" id="IPR039420">
    <property type="entry name" value="WalR-like"/>
</dbReference>
<keyword evidence="7" id="KW-1185">Reference proteome</keyword>
<dbReference type="InterPro" id="IPR016032">
    <property type="entry name" value="Sig_transdc_resp-reg_C-effctor"/>
</dbReference>
<protein>
    <submittedName>
        <fullName evidence="6">Response regulator transcription factor</fullName>
    </submittedName>
</protein>
<dbReference type="Pfam" id="PF00072">
    <property type="entry name" value="Response_reg"/>
    <property type="match status" value="1"/>
</dbReference>
<proteinExistence type="predicted"/>
<dbReference type="CDD" id="cd06170">
    <property type="entry name" value="LuxR_C_like"/>
    <property type="match status" value="1"/>
</dbReference>
<evidence type="ECO:0000256" key="2">
    <source>
        <dbReference type="ARBA" id="ARBA00023125"/>
    </source>
</evidence>
<dbReference type="PANTHER" id="PTHR43214">
    <property type="entry name" value="TWO-COMPONENT RESPONSE REGULATOR"/>
    <property type="match status" value="1"/>
</dbReference>
<accession>A0ABT6WI81</accession>
<sequence length="231" mass="25159">MTGPALESITVCLADDHTLMRDGIREMLSTEPEFRVVGEAPSGHDAIALVARLRPDVLLLDVEMPGPGPVAVIRQVRAMAPTTRVVVLTMHDDAEMVHQLLDAGAVAYLLKTILREELIAAVRSVVRRPAQNNILLAVSRETVQQLDRQKARSEGTPLTARELEVLVCIAEAMSNAQIANRLFITEATVKRHLTNIYAKLQAVSRVDAIRKATAARLIKPAGEQPPYSAPA</sequence>